<dbReference type="EMBL" id="LAZR01004242">
    <property type="protein sequence ID" value="KKN10461.1"/>
    <property type="molecule type" value="Genomic_DNA"/>
</dbReference>
<gene>
    <name evidence="1" type="ORF">LCGC14_1036420</name>
</gene>
<proteinExistence type="predicted"/>
<organism evidence="1">
    <name type="scientific">marine sediment metagenome</name>
    <dbReference type="NCBI Taxonomy" id="412755"/>
    <lineage>
        <taxon>unclassified sequences</taxon>
        <taxon>metagenomes</taxon>
        <taxon>ecological metagenomes</taxon>
    </lineage>
</organism>
<evidence type="ECO:0000313" key="1">
    <source>
        <dbReference type="EMBL" id="KKN10461.1"/>
    </source>
</evidence>
<comment type="caution">
    <text evidence="1">The sequence shown here is derived from an EMBL/GenBank/DDBJ whole genome shotgun (WGS) entry which is preliminary data.</text>
</comment>
<accession>A0A0F9QBA3</accession>
<name>A0A0F9QBA3_9ZZZZ</name>
<sequence length="122" mass="13667">MKCTRCHGTGEEKEAESVLLVCHYRSAAREIRKAAKIRRAQASEWVGEPNMQRMFIGDAEDLRIVAKHLLAGDARSAARTAGNMDTAARDHIPDAAWRFMQQRAAIQQKAEAEDTAARFSHF</sequence>
<reference evidence="1" key="1">
    <citation type="journal article" date="2015" name="Nature">
        <title>Complex archaea that bridge the gap between prokaryotes and eukaryotes.</title>
        <authorList>
            <person name="Spang A."/>
            <person name="Saw J.H."/>
            <person name="Jorgensen S.L."/>
            <person name="Zaremba-Niedzwiedzka K."/>
            <person name="Martijn J."/>
            <person name="Lind A.E."/>
            <person name="van Eijk R."/>
            <person name="Schleper C."/>
            <person name="Guy L."/>
            <person name="Ettema T.J."/>
        </authorList>
    </citation>
    <scope>NUCLEOTIDE SEQUENCE</scope>
</reference>
<dbReference type="AlphaFoldDB" id="A0A0F9QBA3"/>
<protein>
    <submittedName>
        <fullName evidence="1">Uncharacterized protein</fullName>
    </submittedName>
</protein>